<dbReference type="Proteomes" id="UP000017820">
    <property type="component" value="Unassembled WGS sequence"/>
</dbReference>
<dbReference type="AlphaFoldDB" id="V4H7X9"/>
<evidence type="ECO:0000256" key="2">
    <source>
        <dbReference type="ARBA" id="ARBA00022801"/>
    </source>
</evidence>
<dbReference type="InterPro" id="IPR036412">
    <property type="entry name" value="HAD-like_sf"/>
</dbReference>
<dbReference type="PATRIC" id="fig|1353533.3.peg.2129"/>
<dbReference type="Gene3D" id="1.20.120.1600">
    <property type="match status" value="1"/>
</dbReference>
<evidence type="ECO:0000256" key="3">
    <source>
        <dbReference type="ARBA" id="ARBA00022842"/>
    </source>
</evidence>
<dbReference type="Gene3D" id="3.40.50.1000">
    <property type="entry name" value="HAD superfamily/HAD-like"/>
    <property type="match status" value="1"/>
</dbReference>
<dbReference type="SFLD" id="SFLDS00003">
    <property type="entry name" value="Haloacid_Dehalogenase"/>
    <property type="match status" value="1"/>
</dbReference>
<dbReference type="InterPro" id="IPR023214">
    <property type="entry name" value="HAD_sf"/>
</dbReference>
<dbReference type="SFLD" id="SFLDG01129">
    <property type="entry name" value="C1.5:_HAD__Beta-PGM__Phosphata"/>
    <property type="match status" value="1"/>
</dbReference>
<proteinExistence type="predicted"/>
<reference evidence="4 5" key="1">
    <citation type="submission" date="2013-07" db="EMBL/GenBank/DDBJ databases">
        <title>Draft genome sequence of Pseudoalteromonas luteoviolacea 2ta16.</title>
        <authorList>
            <person name="Allen E.E."/>
            <person name="Azam F."/>
            <person name="Podell S."/>
        </authorList>
    </citation>
    <scope>NUCLEOTIDE SEQUENCE [LARGE SCALE GENOMIC DNA]</scope>
    <source>
        <strain evidence="4 5">2ta16</strain>
    </source>
</reference>
<dbReference type="PANTHER" id="PTHR46470:SF4">
    <property type="entry name" value="5-AMINO-6-(5-PHOSPHO-D-RIBITYLAMINO)URACIL PHOSPHATASE YIGB"/>
    <property type="match status" value="1"/>
</dbReference>
<protein>
    <submittedName>
        <fullName evidence="4">Haloacid dehalogenase family hydrolase</fullName>
    </submittedName>
</protein>
<keyword evidence="3" id="KW-0460">Magnesium</keyword>
<dbReference type="PANTHER" id="PTHR46470">
    <property type="entry name" value="N-ACYLNEURAMINATE-9-PHOSPHATASE"/>
    <property type="match status" value="1"/>
</dbReference>
<accession>V4H7X9</accession>
<gene>
    <name evidence="4" type="ORF">PL2TA16_03172</name>
</gene>
<dbReference type="EMBL" id="AUSV01000035">
    <property type="protein sequence ID" value="ESP93591.1"/>
    <property type="molecule type" value="Genomic_DNA"/>
</dbReference>
<evidence type="ECO:0000313" key="5">
    <source>
        <dbReference type="Proteomes" id="UP000017820"/>
    </source>
</evidence>
<dbReference type="GO" id="GO:0009231">
    <property type="term" value="P:riboflavin biosynthetic process"/>
    <property type="evidence" value="ECO:0007669"/>
    <property type="project" value="TreeGrafter"/>
</dbReference>
<organism evidence="4 5">
    <name type="scientific">Pseudoalteromonas luteoviolacea (strain 2ta16)</name>
    <dbReference type="NCBI Taxonomy" id="1353533"/>
    <lineage>
        <taxon>Bacteria</taxon>
        <taxon>Pseudomonadati</taxon>
        <taxon>Pseudomonadota</taxon>
        <taxon>Gammaproteobacteria</taxon>
        <taxon>Alteromonadales</taxon>
        <taxon>Pseudoalteromonadaceae</taxon>
        <taxon>Pseudoalteromonas</taxon>
    </lineage>
</organism>
<evidence type="ECO:0000256" key="1">
    <source>
        <dbReference type="ARBA" id="ARBA00001946"/>
    </source>
</evidence>
<comment type="cofactor">
    <cofactor evidence="1">
        <name>Mg(2+)</name>
        <dbReference type="ChEBI" id="CHEBI:18420"/>
    </cofactor>
</comment>
<dbReference type="NCBIfam" id="TIGR01549">
    <property type="entry name" value="HAD-SF-IA-v1"/>
    <property type="match status" value="1"/>
</dbReference>
<dbReference type="SUPFAM" id="SSF56784">
    <property type="entry name" value="HAD-like"/>
    <property type="match status" value="1"/>
</dbReference>
<dbReference type="NCBIfam" id="TIGR01509">
    <property type="entry name" value="HAD-SF-IA-v3"/>
    <property type="match status" value="1"/>
</dbReference>
<evidence type="ECO:0000313" key="4">
    <source>
        <dbReference type="EMBL" id="ESP93591.1"/>
    </source>
</evidence>
<comment type="caution">
    <text evidence="4">The sequence shown here is derived from an EMBL/GenBank/DDBJ whole genome shotgun (WGS) entry which is preliminary data.</text>
</comment>
<dbReference type="InterPro" id="IPR006439">
    <property type="entry name" value="HAD-SF_hydro_IA"/>
</dbReference>
<dbReference type="InterPro" id="IPR051400">
    <property type="entry name" value="HAD-like_hydrolase"/>
</dbReference>
<sequence>MNSLLPKLKITMRFNRAISPIKVLSFDLDDTLYNNHPIILGAIGAMQTYLQSIPQWAAKEGDYWLACRQYIGNTQPHLQSDVTQWRKVALEHGLSQLNLTKEEIERHTQLAYQAFADARSQITVAKSVLTLLDKLAQQYTLIAITNGNVEVDKFNLAGVFERVYLAGPDGQAKPAEDLFTRACQDLNVLPQQILHIGDSLDTDVQGANLAGCHSIWLNNQGIKYKYQGLADIEISDIHQLSALC</sequence>
<keyword evidence="2 4" id="KW-0378">Hydrolase</keyword>
<dbReference type="GO" id="GO:0016787">
    <property type="term" value="F:hydrolase activity"/>
    <property type="evidence" value="ECO:0007669"/>
    <property type="project" value="UniProtKB-KW"/>
</dbReference>
<name>V4H7X9_PSEL2</name>
<dbReference type="Pfam" id="PF00702">
    <property type="entry name" value="Hydrolase"/>
    <property type="match status" value="1"/>
</dbReference>